<dbReference type="GO" id="GO:0005634">
    <property type="term" value="C:nucleus"/>
    <property type="evidence" value="ECO:0007669"/>
    <property type="project" value="UniProtKB-SubCell"/>
</dbReference>
<gene>
    <name evidence="5" type="ORF">EV356DRAFT_86905</name>
</gene>
<evidence type="ECO:0000256" key="2">
    <source>
        <dbReference type="PROSITE-ProRule" id="PRU00358"/>
    </source>
</evidence>
<dbReference type="Proteomes" id="UP000800092">
    <property type="component" value="Unassembled WGS sequence"/>
</dbReference>
<feature type="region of interest" description="Disordered" evidence="3">
    <location>
        <begin position="427"/>
        <end position="457"/>
    </location>
</feature>
<dbReference type="Pfam" id="PF02182">
    <property type="entry name" value="SAD_SRA"/>
    <property type="match status" value="1"/>
</dbReference>
<dbReference type="GO" id="GO:0044027">
    <property type="term" value="P:negative regulation of gene expression via chromosomal CpG island methylation"/>
    <property type="evidence" value="ECO:0007669"/>
    <property type="project" value="TreeGrafter"/>
</dbReference>
<dbReference type="GO" id="GO:0016567">
    <property type="term" value="P:protein ubiquitination"/>
    <property type="evidence" value="ECO:0007669"/>
    <property type="project" value="TreeGrafter"/>
</dbReference>
<comment type="subcellular location">
    <subcellularLocation>
        <location evidence="2">Nucleus</location>
    </subcellularLocation>
</comment>
<dbReference type="GO" id="GO:0061630">
    <property type="term" value="F:ubiquitin protein ligase activity"/>
    <property type="evidence" value="ECO:0007669"/>
    <property type="project" value="TreeGrafter"/>
</dbReference>
<evidence type="ECO:0000313" key="6">
    <source>
        <dbReference type="Proteomes" id="UP000800092"/>
    </source>
</evidence>
<dbReference type="OrthoDB" id="2270193at2759"/>
<organism evidence="5 6">
    <name type="scientific">Viridothelium virens</name>
    <name type="common">Speckled blister lichen</name>
    <name type="synonym">Trypethelium virens</name>
    <dbReference type="NCBI Taxonomy" id="1048519"/>
    <lineage>
        <taxon>Eukaryota</taxon>
        <taxon>Fungi</taxon>
        <taxon>Dikarya</taxon>
        <taxon>Ascomycota</taxon>
        <taxon>Pezizomycotina</taxon>
        <taxon>Dothideomycetes</taxon>
        <taxon>Dothideomycetes incertae sedis</taxon>
        <taxon>Trypetheliales</taxon>
        <taxon>Trypetheliaceae</taxon>
        <taxon>Viridothelium</taxon>
    </lineage>
</organism>
<dbReference type="AlphaFoldDB" id="A0A6A6HFA5"/>
<dbReference type="InterPro" id="IPR015947">
    <property type="entry name" value="PUA-like_sf"/>
</dbReference>
<feature type="region of interest" description="Disordered" evidence="3">
    <location>
        <begin position="1"/>
        <end position="159"/>
    </location>
</feature>
<feature type="compositionally biased region" description="Basic and acidic residues" evidence="3">
    <location>
        <begin position="47"/>
        <end position="58"/>
    </location>
</feature>
<dbReference type="PANTHER" id="PTHR14140:SF27">
    <property type="entry name" value="OS04G0289800 PROTEIN"/>
    <property type="match status" value="1"/>
</dbReference>
<evidence type="ECO:0000259" key="4">
    <source>
        <dbReference type="PROSITE" id="PS51015"/>
    </source>
</evidence>
<dbReference type="PANTHER" id="PTHR14140">
    <property type="entry name" value="E3 UBIQUITIN-PROTEIN LIGASE UHRF-RELATED"/>
    <property type="match status" value="1"/>
</dbReference>
<evidence type="ECO:0000256" key="3">
    <source>
        <dbReference type="SAM" id="MobiDB-lite"/>
    </source>
</evidence>
<dbReference type="EMBL" id="ML991787">
    <property type="protein sequence ID" value="KAF2236150.1"/>
    <property type="molecule type" value="Genomic_DNA"/>
</dbReference>
<sequence length="457" mass="51738">MATKESLDAAYQTAYQDERNKMMRLVREEKERKRQSTISKQSVGEPIRIKEHSTDRKQRQVSSTPESSGRPPQGSAQDPKIPSLSSAAPEPPLRSRTDFKIPERATAAPASIPSKRSFSEGANTPNASSTSRSSSSREPPDWYVGTKTKSGQARAQPGRRELLERLKQIRPLIAKCREKSPEAFNRMREYLHDMAFEYGIDEGILKDAKMLDNESGLPQVFDVDFFPFDVKADAEELYIKWCKRDFDVNLFRGIEFGRRQKGNHGADSFKEDYSKKGADIFGDNDLVNGQWWPTQLTTVRDGAHGVPQGGIYGSRKKGAYSIVMSHGYKDDVDEGHDVWYCGTNIDKGAPDGRGAEATANTEAMITSVKTGVAVRVLRSHNMPANSQFRPQCGFRYDGLYTVVSYEILDVERAIHRFHLRRRPRQMPIRFKGPEARPTDQEKREYENDKRTKSSSEN</sequence>
<dbReference type="PROSITE" id="PS51015">
    <property type="entry name" value="YDG"/>
    <property type="match status" value="1"/>
</dbReference>
<feature type="compositionally biased region" description="Polar residues" evidence="3">
    <location>
        <begin position="114"/>
        <end position="127"/>
    </location>
</feature>
<dbReference type="SUPFAM" id="SSF88697">
    <property type="entry name" value="PUA domain-like"/>
    <property type="match status" value="1"/>
</dbReference>
<accession>A0A6A6HFA5</accession>
<protein>
    <recommendedName>
        <fullName evidence="4">YDG domain-containing protein</fullName>
    </recommendedName>
</protein>
<dbReference type="InterPro" id="IPR003105">
    <property type="entry name" value="SRA_YDG"/>
</dbReference>
<feature type="domain" description="YDG" evidence="4">
    <location>
        <begin position="281"/>
        <end position="423"/>
    </location>
</feature>
<dbReference type="SMART" id="SM00466">
    <property type="entry name" value="SRA"/>
    <property type="match status" value="1"/>
</dbReference>
<feature type="compositionally biased region" description="Basic and acidic residues" evidence="3">
    <location>
        <begin position="93"/>
        <end position="103"/>
    </location>
</feature>
<evidence type="ECO:0000313" key="5">
    <source>
        <dbReference type="EMBL" id="KAF2236150.1"/>
    </source>
</evidence>
<feature type="compositionally biased region" description="Basic and acidic residues" evidence="3">
    <location>
        <begin position="431"/>
        <end position="457"/>
    </location>
</feature>
<dbReference type="InterPro" id="IPR036987">
    <property type="entry name" value="SRA-YDG_sf"/>
</dbReference>
<feature type="compositionally biased region" description="Low complexity" evidence="3">
    <location>
        <begin position="128"/>
        <end position="137"/>
    </location>
</feature>
<dbReference type="InterPro" id="IPR045134">
    <property type="entry name" value="UHRF1/2-like"/>
</dbReference>
<proteinExistence type="predicted"/>
<name>A0A6A6HFA5_VIRVR</name>
<reference evidence="5" key="1">
    <citation type="journal article" date="2020" name="Stud. Mycol.">
        <title>101 Dothideomycetes genomes: a test case for predicting lifestyles and emergence of pathogens.</title>
        <authorList>
            <person name="Haridas S."/>
            <person name="Albert R."/>
            <person name="Binder M."/>
            <person name="Bloem J."/>
            <person name="Labutti K."/>
            <person name="Salamov A."/>
            <person name="Andreopoulos B."/>
            <person name="Baker S."/>
            <person name="Barry K."/>
            <person name="Bills G."/>
            <person name="Bluhm B."/>
            <person name="Cannon C."/>
            <person name="Castanera R."/>
            <person name="Culley D."/>
            <person name="Daum C."/>
            <person name="Ezra D."/>
            <person name="Gonzalez J."/>
            <person name="Henrissat B."/>
            <person name="Kuo A."/>
            <person name="Liang C."/>
            <person name="Lipzen A."/>
            <person name="Lutzoni F."/>
            <person name="Magnuson J."/>
            <person name="Mondo S."/>
            <person name="Nolan M."/>
            <person name="Ohm R."/>
            <person name="Pangilinan J."/>
            <person name="Park H.-J."/>
            <person name="Ramirez L."/>
            <person name="Alfaro M."/>
            <person name="Sun H."/>
            <person name="Tritt A."/>
            <person name="Yoshinaga Y."/>
            <person name="Zwiers L.-H."/>
            <person name="Turgeon B."/>
            <person name="Goodwin S."/>
            <person name="Spatafora J."/>
            <person name="Crous P."/>
            <person name="Grigoriev I."/>
        </authorList>
    </citation>
    <scope>NUCLEOTIDE SEQUENCE</scope>
    <source>
        <strain evidence="5">Tuck. ex Michener</strain>
    </source>
</reference>
<keyword evidence="6" id="KW-1185">Reference proteome</keyword>
<feature type="compositionally biased region" description="Basic and acidic residues" evidence="3">
    <location>
        <begin position="16"/>
        <end position="34"/>
    </location>
</feature>
<keyword evidence="1 2" id="KW-0539">Nucleus</keyword>
<evidence type="ECO:0000256" key="1">
    <source>
        <dbReference type="ARBA" id="ARBA00023242"/>
    </source>
</evidence>
<dbReference type="Gene3D" id="2.30.280.10">
    <property type="entry name" value="SRA-YDG"/>
    <property type="match status" value="1"/>
</dbReference>